<keyword evidence="8 12" id="KW-0297">G-protein coupled receptor</keyword>
<dbReference type="PROSITE" id="PS00237">
    <property type="entry name" value="G_PROTEIN_RECEP_F1_1"/>
    <property type="match status" value="1"/>
</dbReference>
<keyword evidence="16" id="KW-1185">Reference proteome</keyword>
<evidence type="ECO:0000259" key="14">
    <source>
        <dbReference type="PROSITE" id="PS50262"/>
    </source>
</evidence>
<reference evidence="16" key="1">
    <citation type="submission" date="2012-07" db="EMBL/GenBank/DDBJ databases">
        <title>Genome of the Chinese tree shrew, a rising model animal genetically related to primates.</title>
        <authorList>
            <person name="Zhang G."/>
            <person name="Fan Y."/>
            <person name="Yao Y."/>
            <person name="Huang Z."/>
        </authorList>
    </citation>
    <scope>NUCLEOTIDE SEQUENCE [LARGE SCALE GENOMIC DNA]</scope>
</reference>
<dbReference type="GO" id="GO:0005886">
    <property type="term" value="C:plasma membrane"/>
    <property type="evidence" value="ECO:0007669"/>
    <property type="project" value="UniProtKB-SubCell"/>
</dbReference>
<comment type="subcellular location">
    <subcellularLocation>
        <location evidence="2 13">Cell membrane</location>
        <topology evidence="2 13">Multi-pass membrane protein</topology>
    </subcellularLocation>
</comment>
<dbReference type="InterPro" id="IPR000276">
    <property type="entry name" value="GPCR_Rhodpsn"/>
</dbReference>
<dbReference type="CDD" id="cd15227">
    <property type="entry name" value="7tmA_OR14-like"/>
    <property type="match status" value="1"/>
</dbReference>
<gene>
    <name evidence="15" type="ORF">TREES_T100006633</name>
</gene>
<evidence type="ECO:0000256" key="3">
    <source>
        <dbReference type="ARBA" id="ARBA00022475"/>
    </source>
</evidence>
<dbReference type="PROSITE" id="PS50262">
    <property type="entry name" value="G_PROTEIN_RECEP_F1_2"/>
    <property type="match status" value="1"/>
</dbReference>
<dbReference type="Pfam" id="PF13853">
    <property type="entry name" value="7tm_4"/>
    <property type="match status" value="1"/>
</dbReference>
<feature type="transmembrane region" description="Helical" evidence="13">
    <location>
        <begin position="192"/>
        <end position="219"/>
    </location>
</feature>
<evidence type="ECO:0000256" key="7">
    <source>
        <dbReference type="ARBA" id="ARBA00022989"/>
    </source>
</evidence>
<accession>L9KNR8</accession>
<dbReference type="GO" id="GO:0004984">
    <property type="term" value="F:olfactory receptor activity"/>
    <property type="evidence" value="ECO:0007669"/>
    <property type="project" value="InterPro"/>
</dbReference>
<comment type="similarity">
    <text evidence="12">Belongs to the G-protein coupled receptor 1 family.</text>
</comment>
<dbReference type="SUPFAM" id="SSF81321">
    <property type="entry name" value="Family A G protein-coupled receptor-like"/>
    <property type="match status" value="1"/>
</dbReference>
<evidence type="ECO:0000256" key="4">
    <source>
        <dbReference type="ARBA" id="ARBA00022606"/>
    </source>
</evidence>
<feature type="transmembrane region" description="Helical" evidence="13">
    <location>
        <begin position="23"/>
        <end position="47"/>
    </location>
</feature>
<keyword evidence="10 12" id="KW-0675">Receptor</keyword>
<dbReference type="eggNOG" id="ENOG502SHXQ">
    <property type="taxonomic scope" value="Eukaryota"/>
</dbReference>
<proteinExistence type="inferred from homology"/>
<dbReference type="PRINTS" id="PR00245">
    <property type="entry name" value="OLFACTORYR"/>
</dbReference>
<keyword evidence="9 13" id="KW-0472">Membrane</keyword>
<keyword evidence="7 13" id="KW-1133">Transmembrane helix</keyword>
<dbReference type="AlphaFoldDB" id="L9KNR8"/>
<dbReference type="EMBL" id="KB320730">
    <property type="protein sequence ID" value="ELW64398.1"/>
    <property type="molecule type" value="Genomic_DNA"/>
</dbReference>
<dbReference type="PRINTS" id="PR00237">
    <property type="entry name" value="GPCRRHODOPSN"/>
</dbReference>
<evidence type="ECO:0000256" key="8">
    <source>
        <dbReference type="ARBA" id="ARBA00023040"/>
    </source>
</evidence>
<keyword evidence="6 13" id="KW-0552">Olfaction</keyword>
<evidence type="ECO:0000256" key="10">
    <source>
        <dbReference type="ARBA" id="ARBA00023170"/>
    </source>
</evidence>
<evidence type="ECO:0000256" key="13">
    <source>
        <dbReference type="RuleBase" id="RU363047"/>
    </source>
</evidence>
<dbReference type="InterPro" id="IPR050516">
    <property type="entry name" value="Olfactory_GPCR"/>
</dbReference>
<evidence type="ECO:0000256" key="6">
    <source>
        <dbReference type="ARBA" id="ARBA00022725"/>
    </source>
</evidence>
<evidence type="ECO:0000256" key="9">
    <source>
        <dbReference type="ARBA" id="ARBA00023136"/>
    </source>
</evidence>
<comment type="function">
    <text evidence="1">Odorant receptor.</text>
</comment>
<protein>
    <recommendedName>
        <fullName evidence="13">Olfactory receptor</fullName>
    </recommendedName>
</protein>
<keyword evidence="5 12" id="KW-0812">Transmembrane</keyword>
<evidence type="ECO:0000256" key="11">
    <source>
        <dbReference type="ARBA" id="ARBA00023224"/>
    </source>
</evidence>
<name>L9KNR8_TUPCH</name>
<dbReference type="Gene3D" id="1.20.1070.10">
    <property type="entry name" value="Rhodopsin 7-helix transmembrane proteins"/>
    <property type="match status" value="1"/>
</dbReference>
<organism evidence="15 16">
    <name type="scientific">Tupaia chinensis</name>
    <name type="common">Chinese tree shrew</name>
    <name type="synonym">Tupaia belangeri chinensis</name>
    <dbReference type="NCBI Taxonomy" id="246437"/>
    <lineage>
        <taxon>Eukaryota</taxon>
        <taxon>Metazoa</taxon>
        <taxon>Chordata</taxon>
        <taxon>Craniata</taxon>
        <taxon>Vertebrata</taxon>
        <taxon>Euteleostomi</taxon>
        <taxon>Mammalia</taxon>
        <taxon>Eutheria</taxon>
        <taxon>Euarchontoglires</taxon>
        <taxon>Scandentia</taxon>
        <taxon>Tupaiidae</taxon>
        <taxon>Tupaia</taxon>
    </lineage>
</organism>
<feature type="transmembrane region" description="Helical" evidence="13">
    <location>
        <begin position="59"/>
        <end position="76"/>
    </location>
</feature>
<feature type="domain" description="G-protein coupled receptors family 1 profile" evidence="14">
    <location>
        <begin position="39"/>
        <end position="288"/>
    </location>
</feature>
<feature type="transmembrane region" description="Helical" evidence="13">
    <location>
        <begin position="96"/>
        <end position="118"/>
    </location>
</feature>
<feature type="transmembrane region" description="Helical" evidence="13">
    <location>
        <begin position="270"/>
        <end position="290"/>
    </location>
</feature>
<dbReference type="STRING" id="246437.L9KNR8"/>
<reference evidence="16" key="2">
    <citation type="journal article" date="2013" name="Nat. Commun.">
        <title>Genome of the Chinese tree shrew.</title>
        <authorList>
            <person name="Fan Y."/>
            <person name="Huang Z.Y."/>
            <person name="Cao C.C."/>
            <person name="Chen C.S."/>
            <person name="Chen Y.X."/>
            <person name="Fan D.D."/>
            <person name="He J."/>
            <person name="Hou H.L."/>
            <person name="Hu L."/>
            <person name="Hu X.T."/>
            <person name="Jiang X.T."/>
            <person name="Lai R."/>
            <person name="Lang Y.S."/>
            <person name="Liang B."/>
            <person name="Liao S.G."/>
            <person name="Mu D."/>
            <person name="Ma Y.Y."/>
            <person name="Niu Y.Y."/>
            <person name="Sun X.Q."/>
            <person name="Xia J.Q."/>
            <person name="Xiao J."/>
            <person name="Xiong Z.Q."/>
            <person name="Xu L."/>
            <person name="Yang L."/>
            <person name="Zhang Y."/>
            <person name="Zhao W."/>
            <person name="Zhao X.D."/>
            <person name="Zheng Y.T."/>
            <person name="Zhou J.M."/>
            <person name="Zhu Y.B."/>
            <person name="Zhang G.J."/>
            <person name="Wang J."/>
            <person name="Yao Y.G."/>
        </authorList>
    </citation>
    <scope>NUCLEOTIDE SEQUENCE [LARGE SCALE GENOMIC DNA]</scope>
</reference>
<dbReference type="InterPro" id="IPR017452">
    <property type="entry name" value="GPCR_Rhodpsn_7TM"/>
</dbReference>
<evidence type="ECO:0000256" key="5">
    <source>
        <dbReference type="ARBA" id="ARBA00022692"/>
    </source>
</evidence>
<keyword evidence="4 13" id="KW-0716">Sensory transduction</keyword>
<dbReference type="InterPro" id="IPR000725">
    <property type="entry name" value="Olfact_rcpt"/>
</dbReference>
<evidence type="ECO:0000313" key="16">
    <source>
        <dbReference type="Proteomes" id="UP000011518"/>
    </source>
</evidence>
<evidence type="ECO:0000256" key="2">
    <source>
        <dbReference type="ARBA" id="ARBA00004651"/>
    </source>
</evidence>
<evidence type="ECO:0000256" key="1">
    <source>
        <dbReference type="ARBA" id="ARBA00002936"/>
    </source>
</evidence>
<evidence type="ECO:0000256" key="12">
    <source>
        <dbReference type="RuleBase" id="RU000688"/>
    </source>
</evidence>
<dbReference type="FunFam" id="1.20.1070.10:FF:000037">
    <property type="entry name" value="Olfactory receptor"/>
    <property type="match status" value="1"/>
</dbReference>
<keyword evidence="3 13" id="KW-1003">Cell membrane</keyword>
<dbReference type="Proteomes" id="UP000011518">
    <property type="component" value="Unassembled WGS sequence"/>
</dbReference>
<sequence length="308" mass="34121">MANHTGELGFLLTDLSATRELQVLQAVLFLLIYVATVVGNLLVFVVITLDPCLHIPMYFLLKNLAFSDLCLISTIIPKSILNSLSNQSTISFPGCAMQVLVVIHFAGCEVFILTAMAYDRYVAICHPLRYTVIMNRDVCVRVSTASWVLGAFFGGTYSAGTFSLSFCGSRKVPQFFCDVPSLLKLSCSKDHITINISVAIGMFYGLFCLFIIVFSYVYIFNTIRSIPSVQGRSKAFSTCLPHLVVVTTFLLTGAVAYTKPVPKSPSPWDLLPSLLYAVLPPSLNPVIYSLRNREIKSALRKRLWKLSM</sequence>
<feature type="transmembrane region" description="Helical" evidence="13">
    <location>
        <begin position="138"/>
        <end position="159"/>
    </location>
</feature>
<dbReference type="InParanoid" id="L9KNR8"/>
<dbReference type="KEGG" id="tup:102500024"/>
<keyword evidence="11 12" id="KW-0807">Transducer</keyword>
<feature type="transmembrane region" description="Helical" evidence="13">
    <location>
        <begin position="240"/>
        <end position="258"/>
    </location>
</feature>
<dbReference type="GO" id="GO:0004930">
    <property type="term" value="F:G protein-coupled receptor activity"/>
    <property type="evidence" value="ECO:0007669"/>
    <property type="project" value="UniProtKB-KW"/>
</dbReference>
<evidence type="ECO:0000313" key="15">
    <source>
        <dbReference type="EMBL" id="ELW64398.1"/>
    </source>
</evidence>
<dbReference type="PANTHER" id="PTHR26452">
    <property type="entry name" value="OLFACTORY RECEPTOR"/>
    <property type="match status" value="1"/>
</dbReference>
<dbReference type="OrthoDB" id="6151005at2759"/>